<sequence length="68" mass="7842">MKCLKLLGHRLMVRNFNDRVAEVRVPVAVLNRFKMLSTPVILAMCQMRPGKGEMRLTFHLCNGFIEIP</sequence>
<reference evidence="1 2" key="1">
    <citation type="submission" date="2013-09" db="EMBL/GenBank/DDBJ databases">
        <title>Genome sequencing of Phaeobacter antarcticus sp. nov. SM1211.</title>
        <authorList>
            <person name="Zhang X.-Y."/>
            <person name="Liu C."/>
            <person name="Chen X.-L."/>
            <person name="Xie B.-B."/>
            <person name="Qin Q.-L."/>
            <person name="Rong J.-C."/>
            <person name="Zhang Y.-Z."/>
        </authorList>
    </citation>
    <scope>NUCLEOTIDE SEQUENCE [LARGE SCALE GENOMIC DNA]</scope>
    <source>
        <strain evidence="1 2">SM1211</strain>
    </source>
</reference>
<accession>A0A2G8REW1</accession>
<dbReference type="Proteomes" id="UP000231259">
    <property type="component" value="Unassembled WGS sequence"/>
</dbReference>
<gene>
    <name evidence="1" type="ORF">P775_11305</name>
</gene>
<comment type="caution">
    <text evidence="1">The sequence shown here is derived from an EMBL/GenBank/DDBJ whole genome shotgun (WGS) entry which is preliminary data.</text>
</comment>
<protein>
    <recommendedName>
        <fullName evidence="3">Transposase DDE domain-containing protein</fullName>
    </recommendedName>
</protein>
<evidence type="ECO:0008006" key="3">
    <source>
        <dbReference type="Google" id="ProtNLM"/>
    </source>
</evidence>
<keyword evidence="2" id="KW-1185">Reference proteome</keyword>
<dbReference type="EMBL" id="AWWI01000067">
    <property type="protein sequence ID" value="PIL20062.1"/>
    <property type="molecule type" value="Genomic_DNA"/>
</dbReference>
<dbReference type="AlphaFoldDB" id="A0A2G8REW1"/>
<evidence type="ECO:0000313" key="1">
    <source>
        <dbReference type="EMBL" id="PIL20062.1"/>
    </source>
</evidence>
<evidence type="ECO:0000313" key="2">
    <source>
        <dbReference type="Proteomes" id="UP000231259"/>
    </source>
</evidence>
<organism evidence="1 2">
    <name type="scientific">Puniceibacterium antarcticum</name>
    <dbReference type="NCBI Taxonomy" id="1206336"/>
    <lineage>
        <taxon>Bacteria</taxon>
        <taxon>Pseudomonadati</taxon>
        <taxon>Pseudomonadota</taxon>
        <taxon>Alphaproteobacteria</taxon>
        <taxon>Rhodobacterales</taxon>
        <taxon>Paracoccaceae</taxon>
        <taxon>Puniceibacterium</taxon>
    </lineage>
</organism>
<name>A0A2G8REW1_9RHOB</name>
<proteinExistence type="predicted"/>